<evidence type="ECO:0000313" key="2">
    <source>
        <dbReference type="Proteomes" id="UP000006352"/>
    </source>
</evidence>
<keyword evidence="2" id="KW-1185">Reference proteome</keyword>
<gene>
    <name evidence="1" type="ORF">FIBRA_09253</name>
</gene>
<proteinExistence type="predicted"/>
<accession>J7S668</accession>
<dbReference type="Proteomes" id="UP000006352">
    <property type="component" value="Unassembled WGS sequence"/>
</dbReference>
<dbReference type="AlphaFoldDB" id="J7S668"/>
<organism evidence="1 2">
    <name type="scientific">Fibroporia radiculosa</name>
    <dbReference type="NCBI Taxonomy" id="599839"/>
    <lineage>
        <taxon>Eukaryota</taxon>
        <taxon>Fungi</taxon>
        <taxon>Dikarya</taxon>
        <taxon>Basidiomycota</taxon>
        <taxon>Agaricomycotina</taxon>
        <taxon>Agaricomycetes</taxon>
        <taxon>Polyporales</taxon>
        <taxon>Fibroporiaceae</taxon>
        <taxon>Fibroporia</taxon>
    </lineage>
</organism>
<dbReference type="InParanoid" id="J7S668"/>
<dbReference type="HOGENOM" id="CLU_3423301_0_0_1"/>
<sequence length="23" mass="2788">MEHWMDLPFWCALVQALLWDAVL</sequence>
<reference evidence="1 2" key="1">
    <citation type="journal article" date="2012" name="Appl. Environ. Microbiol.">
        <title>Short-read sequencing for genomic analysis of the brown rot fungus Fibroporia radiculosa.</title>
        <authorList>
            <person name="Tang J.D."/>
            <person name="Perkins A.D."/>
            <person name="Sonstegard T.S."/>
            <person name="Schroeder S.G."/>
            <person name="Burgess S.C."/>
            <person name="Diehl S.V."/>
        </authorList>
    </citation>
    <scope>NUCLEOTIDE SEQUENCE [LARGE SCALE GENOMIC DNA]</scope>
    <source>
        <strain evidence="1 2">TFFH 294</strain>
    </source>
</reference>
<name>J7S668_9APHY</name>
<protein>
    <submittedName>
        <fullName evidence="1">Uncharacterized protein</fullName>
    </submittedName>
</protein>
<dbReference type="EMBL" id="HE797577">
    <property type="protein sequence ID" value="CCM06939.1"/>
    <property type="molecule type" value="Genomic_DNA"/>
</dbReference>
<evidence type="ECO:0000313" key="1">
    <source>
        <dbReference type="EMBL" id="CCM06939.1"/>
    </source>
</evidence>